<reference evidence="1 2" key="1">
    <citation type="submission" date="2015-07" db="EMBL/GenBank/DDBJ databases">
        <title>Whole genome sequencing of Bosea vaviloviae isolated from cave pool.</title>
        <authorList>
            <person name="Tan N.E.H."/>
            <person name="Lee Y.P."/>
            <person name="Gan H.M."/>
            <person name="Barton H."/>
            <person name="Savka M.A."/>
        </authorList>
    </citation>
    <scope>NUCLEOTIDE SEQUENCE [LARGE SCALE GENOMIC DNA]</scope>
    <source>
        <strain evidence="1 2">SD260</strain>
    </source>
</reference>
<organism evidence="1 2">
    <name type="scientific">Bosea vaviloviae</name>
    <dbReference type="NCBI Taxonomy" id="1526658"/>
    <lineage>
        <taxon>Bacteria</taxon>
        <taxon>Pseudomonadati</taxon>
        <taxon>Pseudomonadota</taxon>
        <taxon>Alphaproteobacteria</taxon>
        <taxon>Hyphomicrobiales</taxon>
        <taxon>Boseaceae</taxon>
        <taxon>Bosea</taxon>
    </lineage>
</organism>
<proteinExistence type="predicted"/>
<keyword evidence="2" id="KW-1185">Reference proteome</keyword>
<dbReference type="Proteomes" id="UP000037822">
    <property type="component" value="Unassembled WGS sequence"/>
</dbReference>
<dbReference type="PATRIC" id="fig|1526658.3.peg.4054"/>
<sequence length="85" mass="9284">MLPPSDSGAQESMTELKAFQVEVTSPSDGARQIFHVAADTGEAAIEALRGYAGLLPQPSFKLQRRLSDSELDLYQIGPDTIVRYM</sequence>
<dbReference type="EMBL" id="LGSZ01000040">
    <property type="protein sequence ID" value="KPH80667.1"/>
    <property type="molecule type" value="Genomic_DNA"/>
</dbReference>
<name>A0A0N0MC50_9HYPH</name>
<gene>
    <name evidence="1" type="ORF">AE618_13080</name>
</gene>
<dbReference type="AlphaFoldDB" id="A0A0N0MC50"/>
<evidence type="ECO:0000313" key="2">
    <source>
        <dbReference type="Proteomes" id="UP000037822"/>
    </source>
</evidence>
<evidence type="ECO:0000313" key="1">
    <source>
        <dbReference type="EMBL" id="KPH80667.1"/>
    </source>
</evidence>
<accession>A0A0N0MC50</accession>
<protein>
    <submittedName>
        <fullName evidence="1">Uncharacterized protein</fullName>
    </submittedName>
</protein>
<comment type="caution">
    <text evidence="1">The sequence shown here is derived from an EMBL/GenBank/DDBJ whole genome shotgun (WGS) entry which is preliminary data.</text>
</comment>